<keyword evidence="2" id="KW-1185">Reference proteome</keyword>
<sequence>MDDSEGLGTVMPCTFDRASPIDLPDHSPIWQVRTISTDAHCLLNTHHSLLNTHHSLLNTHHSLLNTHHSLLNTHHSLLNTHHRTALC</sequence>
<organism evidence="1 2">
    <name type="scientific">Stieleria bergensis</name>
    <dbReference type="NCBI Taxonomy" id="2528025"/>
    <lineage>
        <taxon>Bacteria</taxon>
        <taxon>Pseudomonadati</taxon>
        <taxon>Planctomycetota</taxon>
        <taxon>Planctomycetia</taxon>
        <taxon>Pirellulales</taxon>
        <taxon>Pirellulaceae</taxon>
        <taxon>Stieleria</taxon>
    </lineage>
</organism>
<evidence type="ECO:0000313" key="1">
    <source>
        <dbReference type="EMBL" id="QDT59058.1"/>
    </source>
</evidence>
<evidence type="ECO:0000313" key="2">
    <source>
        <dbReference type="Proteomes" id="UP000315003"/>
    </source>
</evidence>
<dbReference type="EMBL" id="CP036272">
    <property type="protein sequence ID" value="QDT59058.1"/>
    <property type="molecule type" value="Genomic_DNA"/>
</dbReference>
<reference evidence="1 2" key="1">
    <citation type="submission" date="2019-02" db="EMBL/GenBank/DDBJ databases">
        <title>Deep-cultivation of Planctomycetes and their phenomic and genomic characterization uncovers novel biology.</title>
        <authorList>
            <person name="Wiegand S."/>
            <person name="Jogler M."/>
            <person name="Boedeker C."/>
            <person name="Pinto D."/>
            <person name="Vollmers J."/>
            <person name="Rivas-Marin E."/>
            <person name="Kohn T."/>
            <person name="Peeters S.H."/>
            <person name="Heuer A."/>
            <person name="Rast P."/>
            <person name="Oberbeckmann S."/>
            <person name="Bunk B."/>
            <person name="Jeske O."/>
            <person name="Meyerdierks A."/>
            <person name="Storesund J.E."/>
            <person name="Kallscheuer N."/>
            <person name="Luecker S."/>
            <person name="Lage O.M."/>
            <person name="Pohl T."/>
            <person name="Merkel B.J."/>
            <person name="Hornburger P."/>
            <person name="Mueller R.-W."/>
            <person name="Bruemmer F."/>
            <person name="Labrenz M."/>
            <person name="Spormann A.M."/>
            <person name="Op den Camp H."/>
            <person name="Overmann J."/>
            <person name="Amann R."/>
            <person name="Jetten M.S.M."/>
            <person name="Mascher T."/>
            <person name="Medema M.H."/>
            <person name="Devos D.P."/>
            <person name="Kaster A.-K."/>
            <person name="Ovreas L."/>
            <person name="Rohde M."/>
            <person name="Galperin M.Y."/>
            <person name="Jogler C."/>
        </authorList>
    </citation>
    <scope>NUCLEOTIDE SEQUENCE [LARGE SCALE GENOMIC DNA]</scope>
    <source>
        <strain evidence="1 2">SV_7m_r</strain>
    </source>
</reference>
<accession>A0A517SSF9</accession>
<name>A0A517SSF9_9BACT</name>
<proteinExistence type="predicted"/>
<dbReference type="AlphaFoldDB" id="A0A517SSF9"/>
<protein>
    <submittedName>
        <fullName evidence="1">Uncharacterized protein</fullName>
    </submittedName>
</protein>
<gene>
    <name evidence="1" type="ORF">SV7mr_15640</name>
</gene>
<dbReference type="Proteomes" id="UP000315003">
    <property type="component" value="Chromosome"/>
</dbReference>